<name>A0A6H2HDW4_9BURK</name>
<evidence type="ECO:0000313" key="4">
    <source>
        <dbReference type="Proteomes" id="UP000502041"/>
    </source>
</evidence>
<keyword evidence="4" id="KW-1185">Reference proteome</keyword>
<dbReference type="EMBL" id="CP051461">
    <property type="protein sequence ID" value="QJC58051.1"/>
    <property type="molecule type" value="Genomic_DNA"/>
</dbReference>
<dbReference type="Proteomes" id="UP000502041">
    <property type="component" value="Chromosome"/>
</dbReference>
<feature type="transmembrane region" description="Helical" evidence="1">
    <location>
        <begin position="12"/>
        <end position="36"/>
    </location>
</feature>
<dbReference type="EMBL" id="CP051461">
    <property type="protein sequence ID" value="QJC58058.1"/>
    <property type="molecule type" value="Genomic_DNA"/>
</dbReference>
<gene>
    <name evidence="2" type="ORF">HC248_03388</name>
    <name evidence="3" type="ORF">HC248_03395</name>
</gene>
<evidence type="ECO:0000313" key="3">
    <source>
        <dbReference type="EMBL" id="QJC58058.1"/>
    </source>
</evidence>
<evidence type="ECO:0008006" key="5">
    <source>
        <dbReference type="Google" id="ProtNLM"/>
    </source>
</evidence>
<keyword evidence="1" id="KW-0812">Transmembrane</keyword>
<organism evidence="3 4">
    <name type="scientific">Polaromonas vacuolata</name>
    <dbReference type="NCBI Taxonomy" id="37448"/>
    <lineage>
        <taxon>Bacteria</taxon>
        <taxon>Pseudomonadati</taxon>
        <taxon>Pseudomonadota</taxon>
        <taxon>Betaproteobacteria</taxon>
        <taxon>Burkholderiales</taxon>
        <taxon>Comamonadaceae</taxon>
        <taxon>Polaromonas</taxon>
    </lineage>
</organism>
<reference evidence="3 4" key="1">
    <citation type="submission" date="2020-04" db="EMBL/GenBank/DDBJ databases">
        <title>Complete genome of a Psychrophilic, Marine, Gas Vacuolate Bacterium Polaromonas vacuolata KCTC 22033T.</title>
        <authorList>
            <person name="Hwang K."/>
            <person name="Kim K.M."/>
        </authorList>
    </citation>
    <scope>NUCLEOTIDE SEQUENCE [LARGE SCALE GENOMIC DNA]</scope>
    <source>
        <strain evidence="3 4">KCTC 22033</strain>
    </source>
</reference>
<protein>
    <recommendedName>
        <fullName evidence="5">Type II secretion system protein I</fullName>
    </recommendedName>
</protein>
<proteinExistence type="predicted"/>
<dbReference type="Pfam" id="PF07963">
    <property type="entry name" value="N_methyl"/>
    <property type="match status" value="1"/>
</dbReference>
<dbReference type="KEGG" id="pvac:HC248_03388"/>
<dbReference type="InterPro" id="IPR012902">
    <property type="entry name" value="N_methyl_site"/>
</dbReference>
<sequence length="131" mass="13867">MTKPSERGFTLIEMIIFLVVVSVAMAGLLQVMAVAVKFSALPLQRKQAVEMAQGLLQEMVQKDYSEIVTPPAQSSVNGLQASVLVSDAGALGSASTPLVETKKIAVTVQFADQSLSLTGYRSNYDMTGAGK</sequence>
<keyword evidence="1" id="KW-0472">Membrane</keyword>
<evidence type="ECO:0000256" key="1">
    <source>
        <dbReference type="SAM" id="Phobius"/>
    </source>
</evidence>
<dbReference type="NCBIfam" id="TIGR02532">
    <property type="entry name" value="IV_pilin_GFxxxE"/>
    <property type="match status" value="1"/>
</dbReference>
<dbReference type="AlphaFoldDB" id="A0A6H2HDW4"/>
<dbReference type="KEGG" id="pvac:HC248_03395"/>
<evidence type="ECO:0000313" key="2">
    <source>
        <dbReference type="EMBL" id="QJC58051.1"/>
    </source>
</evidence>
<dbReference type="PROSITE" id="PS00409">
    <property type="entry name" value="PROKAR_NTER_METHYL"/>
    <property type="match status" value="1"/>
</dbReference>
<keyword evidence="1" id="KW-1133">Transmembrane helix</keyword>
<accession>A0A6H2HDW4</accession>
<dbReference type="RefSeq" id="WP_168923464.1">
    <property type="nucleotide sequence ID" value="NZ_CP051461.1"/>
</dbReference>